<reference evidence="1" key="2">
    <citation type="submission" date="2020-05" db="UniProtKB">
        <authorList>
            <consortium name="EnsemblMetazoa"/>
        </authorList>
    </citation>
    <scope>IDENTIFICATION</scope>
    <source>
        <strain evidence="1">WRAIR2</strain>
    </source>
</reference>
<dbReference type="VEuPathDB" id="VectorBase:ADIR014921"/>
<accession>A0A182NYM7</accession>
<dbReference type="Proteomes" id="UP000075884">
    <property type="component" value="Unassembled WGS sequence"/>
</dbReference>
<name>A0A182NYM7_9DIPT</name>
<reference evidence="2" key="1">
    <citation type="submission" date="2013-03" db="EMBL/GenBank/DDBJ databases">
        <title>The Genome Sequence of Anopheles dirus WRAIR2.</title>
        <authorList>
            <consortium name="The Broad Institute Genomics Platform"/>
            <person name="Neafsey D.E."/>
            <person name="Walton C."/>
            <person name="Walker B."/>
            <person name="Young S.K."/>
            <person name="Zeng Q."/>
            <person name="Gargeya S."/>
            <person name="Fitzgerald M."/>
            <person name="Haas B."/>
            <person name="Abouelleil A."/>
            <person name="Allen A.W."/>
            <person name="Alvarado L."/>
            <person name="Arachchi H.M."/>
            <person name="Berlin A.M."/>
            <person name="Chapman S.B."/>
            <person name="Gainer-Dewar J."/>
            <person name="Goldberg J."/>
            <person name="Griggs A."/>
            <person name="Gujja S."/>
            <person name="Hansen M."/>
            <person name="Howarth C."/>
            <person name="Imamovic A."/>
            <person name="Ireland A."/>
            <person name="Larimer J."/>
            <person name="McCowan C."/>
            <person name="Murphy C."/>
            <person name="Pearson M."/>
            <person name="Poon T.W."/>
            <person name="Priest M."/>
            <person name="Roberts A."/>
            <person name="Saif S."/>
            <person name="Shea T."/>
            <person name="Sisk P."/>
            <person name="Sykes S."/>
            <person name="Wortman J."/>
            <person name="Nusbaum C."/>
            <person name="Birren B."/>
        </authorList>
    </citation>
    <scope>NUCLEOTIDE SEQUENCE [LARGE SCALE GENOMIC DNA]</scope>
    <source>
        <strain evidence="2">WRAIR2</strain>
    </source>
</reference>
<organism evidence="1 2">
    <name type="scientific">Anopheles dirus</name>
    <dbReference type="NCBI Taxonomy" id="7168"/>
    <lineage>
        <taxon>Eukaryota</taxon>
        <taxon>Metazoa</taxon>
        <taxon>Ecdysozoa</taxon>
        <taxon>Arthropoda</taxon>
        <taxon>Hexapoda</taxon>
        <taxon>Insecta</taxon>
        <taxon>Pterygota</taxon>
        <taxon>Neoptera</taxon>
        <taxon>Endopterygota</taxon>
        <taxon>Diptera</taxon>
        <taxon>Nematocera</taxon>
        <taxon>Culicoidea</taxon>
        <taxon>Culicidae</taxon>
        <taxon>Anophelinae</taxon>
        <taxon>Anopheles</taxon>
    </lineage>
</organism>
<evidence type="ECO:0000313" key="2">
    <source>
        <dbReference type="Proteomes" id="UP000075884"/>
    </source>
</evidence>
<dbReference type="AlphaFoldDB" id="A0A182NYM7"/>
<dbReference type="EnsemblMetazoa" id="ADIR014921-RA">
    <property type="protein sequence ID" value="ADIR014921-PA"/>
    <property type="gene ID" value="ADIR014921"/>
</dbReference>
<evidence type="ECO:0000313" key="1">
    <source>
        <dbReference type="EnsemblMetazoa" id="ADIR014921-PA"/>
    </source>
</evidence>
<sequence>MELGRYGLDWLAAVGAYLLIDHPLVETLYVERMLAGKRPSVRTRNFLQADGAIDVFISRRIICSLRFTSCTITSSSVVVLFILIVEVIQQTDGGQRYNAYGGRKREYLWENHCWHWW</sequence>
<proteinExistence type="predicted"/>
<keyword evidence="2" id="KW-1185">Reference proteome</keyword>
<protein>
    <submittedName>
        <fullName evidence="1">Uncharacterized protein</fullName>
    </submittedName>
</protein>